<dbReference type="OrthoDB" id="4062651at2759"/>
<dbReference type="PROSITE" id="PS00107">
    <property type="entry name" value="PROTEIN_KINASE_ATP"/>
    <property type="match status" value="1"/>
</dbReference>
<keyword evidence="2 3" id="KW-0067">ATP-binding</keyword>
<evidence type="ECO:0000256" key="4">
    <source>
        <dbReference type="SAM" id="MobiDB-lite"/>
    </source>
</evidence>
<protein>
    <recommendedName>
        <fullName evidence="10">Interleukin-1 receptor-associated kinase 1</fullName>
    </recommendedName>
</protein>
<dbReference type="GO" id="GO:0007165">
    <property type="term" value="P:signal transduction"/>
    <property type="evidence" value="ECO:0007669"/>
    <property type="project" value="InterPro"/>
</dbReference>
<feature type="binding site" evidence="3">
    <location>
        <position position="269"/>
    </location>
    <ligand>
        <name>ATP</name>
        <dbReference type="ChEBI" id="CHEBI:30616"/>
    </ligand>
</feature>
<organism evidence="7 9">
    <name type="scientific">Denticeps clupeoides</name>
    <name type="common">denticle herring</name>
    <dbReference type="NCBI Taxonomy" id="299321"/>
    <lineage>
        <taxon>Eukaryota</taxon>
        <taxon>Metazoa</taxon>
        <taxon>Chordata</taxon>
        <taxon>Craniata</taxon>
        <taxon>Vertebrata</taxon>
        <taxon>Euteleostomi</taxon>
        <taxon>Actinopterygii</taxon>
        <taxon>Neopterygii</taxon>
        <taxon>Teleostei</taxon>
        <taxon>Clupei</taxon>
        <taxon>Clupeiformes</taxon>
        <taxon>Denticipitoidei</taxon>
        <taxon>Denticipitidae</taxon>
        <taxon>Denticeps</taxon>
    </lineage>
</organism>
<dbReference type="Pfam" id="PF00531">
    <property type="entry name" value="Death"/>
    <property type="match status" value="1"/>
</dbReference>
<sequence>MSRYARVRSPTTCADTSQADTGQSGAGDGAAVPASVRSGTAEYANWEARCRWKMSSAGYLYDLPPVVVSDFCRVMDTLSHSDWTRFASRVALDQTELRQIQNCEGRTDRLMNSWGNRNGTVSELLRVLEELSLFRARDIVLNWKPNAQPDRNPKPSSLMPTCLSSLFTDPTKEVTKPPTVPETKPLPEPEPPPLGMESKERVMSTVEECLSQPQSLLSMDSPSIRAMCWSFEEIQRGTENFSEARRIGEGGFGLVYRATMRNTDFAVKKLKEDSQLDWTILKQSFKTEVENLSIYRHPNIMDFVGYSIGGGTHCLLYVLMPNGSLEDRLHCPARTALSWQQRISILKGSAKGIQFLHSCSPKVIHGDVKSSNILLGEHLEPKLSDFGLARLCQTPSRATGKTTTVAQTMTVRGTLAYLPDEYLKDGQLGVVTDVFSFGVVMLEVLTGRKALEMSSASKAVYLKDLVSEIGDEQTESNAKETREQTLDKAAKHICKKHLDPKLGLSVPVPVGPVEISKLACMCLDRRRKRRPQMTEVFKQLEEVSSSQKTSCCIHATVNVSSDLPDPSPPKTLFSSDEMGSLGREFSKLGPQEDTYYCLQIPQISSLRSSASQSSELPKSEKIVGTWDTPVSSRIPCESDESQGYSQYSFHSGSGGNSETQWSRNENAGSYGSTAAASLQPTSAGIPSQKVVVNPVKQRLVQKIKLYEAGFIASSDLLSSGGSMSNPSQEPVESDELAGSPLQTKST</sequence>
<dbReference type="SUPFAM" id="SSF47986">
    <property type="entry name" value="DEATH domain"/>
    <property type="match status" value="1"/>
</dbReference>
<dbReference type="SUPFAM" id="SSF56112">
    <property type="entry name" value="Protein kinase-like (PK-like)"/>
    <property type="match status" value="1"/>
</dbReference>
<dbReference type="PANTHER" id="PTHR27001:SF939">
    <property type="entry name" value="INTERLEUKIN 1 RECEPTOR ASSOCIATED KINASE 1"/>
    <property type="match status" value="1"/>
</dbReference>
<evidence type="ECO:0000313" key="9">
    <source>
        <dbReference type="Proteomes" id="UP000694580"/>
    </source>
</evidence>
<dbReference type="FunFam" id="1.10.533.10:FF:000030">
    <property type="entry name" value="Interleukin-1 receptor-associated kinase-like 2"/>
    <property type="match status" value="1"/>
</dbReference>
<feature type="region of interest" description="Disordered" evidence="4">
    <location>
        <begin position="168"/>
        <end position="194"/>
    </location>
</feature>
<feature type="region of interest" description="Disordered" evidence="4">
    <location>
        <begin position="1"/>
        <end position="34"/>
    </location>
</feature>
<evidence type="ECO:0000313" key="8">
    <source>
        <dbReference type="Ensembl" id="ENSDCDP00010054604.1"/>
    </source>
</evidence>
<dbReference type="SMART" id="SM00220">
    <property type="entry name" value="S_TKc"/>
    <property type="match status" value="1"/>
</dbReference>
<reference evidence="7" key="2">
    <citation type="submission" date="2025-05" db="UniProtKB">
        <authorList>
            <consortium name="Ensembl"/>
        </authorList>
    </citation>
    <scope>IDENTIFICATION</scope>
</reference>
<feature type="region of interest" description="Disordered" evidence="4">
    <location>
        <begin position="628"/>
        <end position="679"/>
    </location>
</feature>
<dbReference type="InterPro" id="IPR000719">
    <property type="entry name" value="Prot_kinase_dom"/>
</dbReference>
<evidence type="ECO:0000256" key="1">
    <source>
        <dbReference type="ARBA" id="ARBA00022741"/>
    </source>
</evidence>
<feature type="region of interest" description="Disordered" evidence="4">
    <location>
        <begin position="717"/>
        <end position="746"/>
    </location>
</feature>
<dbReference type="GO" id="GO:0005524">
    <property type="term" value="F:ATP binding"/>
    <property type="evidence" value="ECO:0007669"/>
    <property type="project" value="UniProtKB-UniRule"/>
</dbReference>
<feature type="compositionally biased region" description="Polar residues" evidence="4">
    <location>
        <begin position="9"/>
        <end position="23"/>
    </location>
</feature>
<dbReference type="GO" id="GO:0045087">
    <property type="term" value="P:innate immune response"/>
    <property type="evidence" value="ECO:0007669"/>
    <property type="project" value="UniProtKB-ARBA"/>
</dbReference>
<feature type="compositionally biased region" description="Polar residues" evidence="4">
    <location>
        <begin position="641"/>
        <end position="679"/>
    </location>
</feature>
<dbReference type="InterPro" id="IPR008271">
    <property type="entry name" value="Ser/Thr_kinase_AS"/>
</dbReference>
<dbReference type="InterPro" id="IPR011029">
    <property type="entry name" value="DEATH-like_dom_sf"/>
</dbReference>
<dbReference type="GO" id="GO:0004672">
    <property type="term" value="F:protein kinase activity"/>
    <property type="evidence" value="ECO:0007669"/>
    <property type="project" value="InterPro"/>
</dbReference>
<dbReference type="Ensembl" id="ENSDCDT00010064630.1">
    <property type="protein sequence ID" value="ENSDCDP00010054093.1"/>
    <property type="gene ID" value="ENSDCDG00010031292.1"/>
</dbReference>
<evidence type="ECO:0000259" key="6">
    <source>
        <dbReference type="PROSITE" id="PS50017"/>
    </source>
</evidence>
<dbReference type="GeneID" id="114797878"/>
<dbReference type="GO" id="GO:0071345">
    <property type="term" value="P:cellular response to cytokine stimulus"/>
    <property type="evidence" value="ECO:0007669"/>
    <property type="project" value="UniProtKB-ARBA"/>
</dbReference>
<dbReference type="SMART" id="SM00005">
    <property type="entry name" value="DEATH"/>
    <property type="match status" value="1"/>
</dbReference>
<evidence type="ECO:0008006" key="10">
    <source>
        <dbReference type="Google" id="ProtNLM"/>
    </source>
</evidence>
<evidence type="ECO:0000256" key="2">
    <source>
        <dbReference type="ARBA" id="ARBA00022840"/>
    </source>
</evidence>
<dbReference type="AlphaFoldDB" id="A0A8C4A1T7"/>
<dbReference type="RefSeq" id="XP_028848954.1">
    <property type="nucleotide sequence ID" value="XM_028993121.1"/>
</dbReference>
<dbReference type="PROSITE" id="PS50011">
    <property type="entry name" value="PROTEIN_KINASE_DOM"/>
    <property type="match status" value="1"/>
</dbReference>
<evidence type="ECO:0000259" key="5">
    <source>
        <dbReference type="PROSITE" id="PS50011"/>
    </source>
</evidence>
<reference evidence="8 9" key="1">
    <citation type="submission" date="2020-06" db="EMBL/GenBank/DDBJ databases">
        <authorList>
            <consortium name="Wellcome Sanger Institute Data Sharing"/>
        </authorList>
    </citation>
    <scope>NUCLEOTIDE SEQUENCE [LARGE SCALE GENOMIC DNA]</scope>
</reference>
<dbReference type="GO" id="GO:0005886">
    <property type="term" value="C:plasma membrane"/>
    <property type="evidence" value="ECO:0007669"/>
    <property type="project" value="TreeGrafter"/>
</dbReference>
<name>A0A8C4A1T7_9TELE</name>
<dbReference type="InterPro" id="IPR017441">
    <property type="entry name" value="Protein_kinase_ATP_BS"/>
</dbReference>
<dbReference type="PROSITE" id="PS00108">
    <property type="entry name" value="PROTEIN_KINASE_ST"/>
    <property type="match status" value="1"/>
</dbReference>
<dbReference type="GeneTree" id="ENSGT00940000160502"/>
<dbReference type="Pfam" id="PF00069">
    <property type="entry name" value="Pkinase"/>
    <property type="match status" value="1"/>
</dbReference>
<accession>A0A8C4A1T7</accession>
<dbReference type="PROSITE" id="PS50017">
    <property type="entry name" value="DEATH_DOMAIN"/>
    <property type="match status" value="1"/>
</dbReference>
<dbReference type="Gene3D" id="3.30.200.20">
    <property type="entry name" value="Phosphorylase Kinase, domain 1"/>
    <property type="match status" value="1"/>
</dbReference>
<keyword evidence="1 3" id="KW-0547">Nucleotide-binding</keyword>
<keyword evidence="9" id="KW-1185">Reference proteome</keyword>
<evidence type="ECO:0000313" key="7">
    <source>
        <dbReference type="Ensembl" id="ENSDCDP00010054093.1"/>
    </source>
</evidence>
<dbReference type="Proteomes" id="UP000694580">
    <property type="component" value="Chromosome 10"/>
</dbReference>
<gene>
    <name evidence="7" type="primary">IRAK1</name>
</gene>
<feature type="compositionally biased region" description="Pro residues" evidence="4">
    <location>
        <begin position="178"/>
        <end position="194"/>
    </location>
</feature>
<proteinExistence type="predicted"/>
<feature type="domain" description="Death" evidence="6">
    <location>
        <begin position="82"/>
        <end position="140"/>
    </location>
</feature>
<dbReference type="InterPro" id="IPR000488">
    <property type="entry name" value="Death_dom"/>
</dbReference>
<dbReference type="InterPro" id="IPR011009">
    <property type="entry name" value="Kinase-like_dom_sf"/>
</dbReference>
<feature type="domain" description="Protein kinase" evidence="5">
    <location>
        <begin position="241"/>
        <end position="557"/>
    </location>
</feature>
<evidence type="ECO:0000256" key="3">
    <source>
        <dbReference type="PROSITE-ProRule" id="PRU10141"/>
    </source>
</evidence>
<dbReference type="Gene3D" id="1.10.510.10">
    <property type="entry name" value="Transferase(Phosphotransferase) domain 1"/>
    <property type="match status" value="1"/>
</dbReference>
<dbReference type="Gene3D" id="1.10.533.10">
    <property type="entry name" value="Death Domain, Fas"/>
    <property type="match status" value="1"/>
</dbReference>
<dbReference type="PANTHER" id="PTHR27001">
    <property type="entry name" value="OS01G0253100 PROTEIN"/>
    <property type="match status" value="1"/>
</dbReference>
<dbReference type="Ensembl" id="ENSDCDT00010065191.1">
    <property type="protein sequence ID" value="ENSDCDP00010054604.1"/>
    <property type="gene ID" value="ENSDCDG00010031522.1"/>
</dbReference>